<evidence type="ECO:0000256" key="1">
    <source>
        <dbReference type="SAM" id="Phobius"/>
    </source>
</evidence>
<feature type="transmembrane region" description="Helical" evidence="1">
    <location>
        <begin position="36"/>
        <end position="61"/>
    </location>
</feature>
<name>V5FE21_9VIBR</name>
<dbReference type="eggNOG" id="ENOG502ZBEJ">
    <property type="taxonomic scope" value="Bacteria"/>
</dbReference>
<dbReference type="RefSeq" id="WP_023404242.1">
    <property type="nucleotide sequence ID" value="NZ_BAUJ01000029.1"/>
</dbReference>
<evidence type="ECO:0000313" key="2">
    <source>
        <dbReference type="EMBL" id="GAD89888.1"/>
    </source>
</evidence>
<keyword evidence="1" id="KW-0812">Transmembrane</keyword>
<dbReference type="EMBL" id="BAUJ01000029">
    <property type="protein sequence ID" value="GAD89888.1"/>
    <property type="molecule type" value="Genomic_DNA"/>
</dbReference>
<comment type="caution">
    <text evidence="2">The sequence shown here is derived from an EMBL/GenBank/DDBJ whole genome shotgun (WGS) entry which is preliminary data.</text>
</comment>
<keyword evidence="3" id="KW-1185">Reference proteome</keyword>
<feature type="transmembrane region" description="Helical" evidence="1">
    <location>
        <begin position="73"/>
        <end position="91"/>
    </location>
</feature>
<accession>V5FE21</accession>
<dbReference type="AlphaFoldDB" id="V5FE21"/>
<protein>
    <recommendedName>
        <fullName evidence="4">DUF3179 domain-containing protein</fullName>
    </recommendedName>
</protein>
<evidence type="ECO:0008006" key="4">
    <source>
        <dbReference type="Google" id="ProtNLM"/>
    </source>
</evidence>
<dbReference type="Pfam" id="PF11376">
    <property type="entry name" value="DUF3179"/>
    <property type="match status" value="1"/>
</dbReference>
<gene>
    <name evidence="2" type="ORF">VHA01S_029_00210</name>
</gene>
<evidence type="ECO:0000313" key="3">
    <source>
        <dbReference type="Proteomes" id="UP000017800"/>
    </source>
</evidence>
<organism evidence="2 3">
    <name type="scientific">Vibrio halioticoli NBRC 102217</name>
    <dbReference type="NCBI Taxonomy" id="1219072"/>
    <lineage>
        <taxon>Bacteria</taxon>
        <taxon>Pseudomonadati</taxon>
        <taxon>Pseudomonadota</taxon>
        <taxon>Gammaproteobacteria</taxon>
        <taxon>Vibrionales</taxon>
        <taxon>Vibrionaceae</taxon>
        <taxon>Vibrio</taxon>
    </lineage>
</organism>
<sequence>MKKAIMVLITLSLVIGGLGSVALTEGGQLINMPRDWVFTLFQYKGLLTVAMLLLAVAALWLSTRNKVFSKMVLSLYVVSILGCTFLINWFAPDFWLRSQQHNASFMSVEEADSRLQSNDDVFVLEINGDARAYPRDWMQLPHIAGDVVGGEDTVMTYCALSNLPMAFNPNMNGQPTDFKIIAQVHNNLIFTDRNSGELIQQVTATAEYSQTELEQYPVQRMPWESFKALYPEGQVFNYEPVLYDHVTLKLFDSALEPHYEGEPMFPTLSLEDDRLATGEQVWGVQVGNESVAVTTEDFTEKNQLVVELSNQKILFVNYEEYQTVAAYFVDDSRDWEVTEVDPYGSHASGKLERVNLYSGMPWMVWSHWFPETQLVNKQTI</sequence>
<reference evidence="2 3" key="1">
    <citation type="submission" date="2013-11" db="EMBL/GenBank/DDBJ databases">
        <title>Whole genome shotgun sequence of Vibrio halioticoli NBRC 102217.</title>
        <authorList>
            <person name="Isaki S."/>
            <person name="Kimura A."/>
            <person name="Ohji S."/>
            <person name="Hosoyama A."/>
            <person name="Fujita N."/>
            <person name="Hashimoto M."/>
            <person name="Hosoyama Y."/>
            <person name="Yamazoe A."/>
        </authorList>
    </citation>
    <scope>NUCLEOTIDE SEQUENCE [LARGE SCALE GENOMIC DNA]</scope>
    <source>
        <strain evidence="2 3">NBRC 102217</strain>
    </source>
</reference>
<keyword evidence="1" id="KW-1133">Transmembrane helix</keyword>
<dbReference type="Proteomes" id="UP000017800">
    <property type="component" value="Unassembled WGS sequence"/>
</dbReference>
<keyword evidence="1" id="KW-0472">Membrane</keyword>
<dbReference type="InterPro" id="IPR021516">
    <property type="entry name" value="DUF3179"/>
</dbReference>
<proteinExistence type="predicted"/>